<dbReference type="GO" id="GO:0005737">
    <property type="term" value="C:cytoplasm"/>
    <property type="evidence" value="ECO:0007669"/>
    <property type="project" value="TreeGrafter"/>
</dbReference>
<dbReference type="InterPro" id="IPR051783">
    <property type="entry name" value="NAD(P)-dependent_oxidoreduct"/>
</dbReference>
<dbReference type="AlphaFoldDB" id="A0A937W4U4"/>
<comment type="caution">
    <text evidence="2">The sequence shown here is derived from an EMBL/GenBank/DDBJ whole genome shotgun (WGS) entry which is preliminary data.</text>
</comment>
<evidence type="ECO:0000313" key="2">
    <source>
        <dbReference type="EMBL" id="MBM3227013.1"/>
    </source>
</evidence>
<sequence>DDAYRAAYVDGVHNLLEALQQQRQHPRRLVFTSSTGVYAQCHGEWIDETSPVEPNTFAGRRLLEGEQLLHASPFAATVVRLAGLYGPGRTRLIDQVRQGTAVCPAGEPVYLNLIHRDDAVGALYRLMRLAHTAPLYLGVDHHPADQGSLLRWLAAYLQVPSPPLEAIPNSIKAQRRSNKRCRNTRLVAAGYAFRYPSFRQGYTAILTAAEA</sequence>
<dbReference type="Pfam" id="PF01370">
    <property type="entry name" value="Epimerase"/>
    <property type="match status" value="1"/>
</dbReference>
<reference evidence="2" key="1">
    <citation type="submission" date="2019-03" db="EMBL/GenBank/DDBJ databases">
        <title>Lake Tanganyika Metagenome-Assembled Genomes (MAGs).</title>
        <authorList>
            <person name="Tran P."/>
        </authorList>
    </citation>
    <scope>NUCLEOTIDE SEQUENCE</scope>
    <source>
        <strain evidence="2">K_DeepCast_65m_m2_066</strain>
    </source>
</reference>
<dbReference type="InterPro" id="IPR001509">
    <property type="entry name" value="Epimerase_deHydtase"/>
</dbReference>
<dbReference type="Gene3D" id="3.40.50.720">
    <property type="entry name" value="NAD(P)-binding Rossmann-like Domain"/>
    <property type="match status" value="1"/>
</dbReference>
<dbReference type="InterPro" id="IPR036291">
    <property type="entry name" value="NAD(P)-bd_dom_sf"/>
</dbReference>
<dbReference type="EMBL" id="VGLS01001150">
    <property type="protein sequence ID" value="MBM3227013.1"/>
    <property type="molecule type" value="Genomic_DNA"/>
</dbReference>
<evidence type="ECO:0000313" key="3">
    <source>
        <dbReference type="Proteomes" id="UP000712673"/>
    </source>
</evidence>
<dbReference type="PANTHER" id="PTHR48079:SF6">
    <property type="entry name" value="NAD(P)-BINDING DOMAIN-CONTAINING PROTEIN-RELATED"/>
    <property type="match status" value="1"/>
</dbReference>
<dbReference type="GO" id="GO:0004029">
    <property type="term" value="F:aldehyde dehydrogenase (NAD+) activity"/>
    <property type="evidence" value="ECO:0007669"/>
    <property type="project" value="TreeGrafter"/>
</dbReference>
<organism evidence="2 3">
    <name type="scientific">Tectimicrobiota bacterium</name>
    <dbReference type="NCBI Taxonomy" id="2528274"/>
    <lineage>
        <taxon>Bacteria</taxon>
        <taxon>Pseudomonadati</taxon>
        <taxon>Nitrospinota/Tectimicrobiota group</taxon>
        <taxon>Candidatus Tectimicrobiota</taxon>
    </lineage>
</organism>
<protein>
    <submittedName>
        <fullName evidence="2">NAD-dependent epimerase/dehydratase family protein</fullName>
    </submittedName>
</protein>
<accession>A0A937W4U4</accession>
<dbReference type="SUPFAM" id="SSF51735">
    <property type="entry name" value="NAD(P)-binding Rossmann-fold domains"/>
    <property type="match status" value="1"/>
</dbReference>
<dbReference type="PANTHER" id="PTHR48079">
    <property type="entry name" value="PROTEIN YEEZ"/>
    <property type="match status" value="1"/>
</dbReference>
<dbReference type="Proteomes" id="UP000712673">
    <property type="component" value="Unassembled WGS sequence"/>
</dbReference>
<evidence type="ECO:0000259" key="1">
    <source>
        <dbReference type="Pfam" id="PF01370"/>
    </source>
</evidence>
<gene>
    <name evidence="2" type="ORF">FJZ47_24870</name>
</gene>
<feature type="non-terminal residue" evidence="2">
    <location>
        <position position="1"/>
    </location>
</feature>
<name>A0A937W4U4_UNCTE</name>
<feature type="domain" description="NAD-dependent epimerase/dehydratase" evidence="1">
    <location>
        <begin position="8"/>
        <end position="128"/>
    </location>
</feature>
<proteinExistence type="predicted"/>